<protein>
    <submittedName>
        <fullName evidence="2">NADH dehydrogenase (Ubiquinone), 30 kDa subunit</fullName>
    </submittedName>
</protein>
<evidence type="ECO:0000313" key="3">
    <source>
        <dbReference type="Proteomes" id="UP000002457"/>
    </source>
</evidence>
<dbReference type="InterPro" id="IPR037232">
    <property type="entry name" value="NADH_quin_OxRdtase_su_C/D-like"/>
</dbReference>
<keyword evidence="3" id="KW-1185">Reference proteome</keyword>
<dbReference type="Pfam" id="PF00329">
    <property type="entry name" value="Complex1_30kDa"/>
    <property type="match status" value="1"/>
</dbReference>
<dbReference type="GO" id="GO:0008137">
    <property type="term" value="F:NADH dehydrogenase (ubiquinone) activity"/>
    <property type="evidence" value="ECO:0007669"/>
    <property type="project" value="InterPro"/>
</dbReference>
<dbReference type="KEGG" id="mpl:Mpal_2727"/>
<name>B8GFV7_METPE</name>
<dbReference type="InterPro" id="IPR001268">
    <property type="entry name" value="NADH_UbQ_OxRdtase_30kDa_su"/>
</dbReference>
<dbReference type="GeneID" id="7270835"/>
<dbReference type="EMBL" id="CP001338">
    <property type="protein sequence ID" value="ACL17990.1"/>
    <property type="molecule type" value="Genomic_DNA"/>
</dbReference>
<evidence type="ECO:0000259" key="1">
    <source>
        <dbReference type="Pfam" id="PF00329"/>
    </source>
</evidence>
<dbReference type="SUPFAM" id="SSF143243">
    <property type="entry name" value="Nqo5-like"/>
    <property type="match status" value="1"/>
</dbReference>
<dbReference type="STRING" id="521011.Mpal_2727"/>
<accession>B8GFV7</accession>
<proteinExistence type="predicted"/>
<evidence type="ECO:0000313" key="2">
    <source>
        <dbReference type="EMBL" id="ACL17990.1"/>
    </source>
</evidence>
<dbReference type="Gene3D" id="3.30.460.80">
    <property type="entry name" value="NADH:ubiquinone oxidoreductase, 30kDa subunit"/>
    <property type="match status" value="1"/>
</dbReference>
<dbReference type="RefSeq" id="WP_012619309.1">
    <property type="nucleotide sequence ID" value="NC_011832.1"/>
</dbReference>
<organism evidence="2 3">
    <name type="scientific">Methanosphaerula palustris (strain ATCC BAA-1556 / DSM 19958 / E1-9c)</name>
    <dbReference type="NCBI Taxonomy" id="521011"/>
    <lineage>
        <taxon>Archaea</taxon>
        <taxon>Methanobacteriati</taxon>
        <taxon>Methanobacteriota</taxon>
        <taxon>Stenosarchaea group</taxon>
        <taxon>Methanomicrobia</taxon>
        <taxon>Methanomicrobiales</taxon>
        <taxon>Methanoregulaceae</taxon>
        <taxon>Methanosphaerula</taxon>
    </lineage>
</organism>
<sequence length="121" mass="13653">MKTEEQTTEVIEVPTLQKRVKEMLDQGYRLVQIGCTNTGEAYEINYSFDKDYHFVNMRIVIAPGTELASISSSYPGAFIYENEIHDLYGITVTGMNIDFGGTLYTTSIAHPFGITIQKKDE</sequence>
<gene>
    <name evidence="2" type="ordered locus">Mpal_2727</name>
</gene>
<feature type="domain" description="NADH:ubiquinone oxidoreductase 30kDa subunit" evidence="1">
    <location>
        <begin position="27"/>
        <end position="95"/>
    </location>
</feature>
<dbReference type="AlphaFoldDB" id="B8GFV7"/>
<reference evidence="2 3" key="1">
    <citation type="journal article" date="2015" name="Genome Announc.">
        <title>Complete Genome Sequence of Methanosphaerula palustris E1-9CT, a Hydrogenotrophic Methanogen Isolated from a Minerotrophic Fen Peatland.</title>
        <authorList>
            <person name="Cadillo-Quiroz H."/>
            <person name="Browne P."/>
            <person name="Kyrpides N."/>
            <person name="Woyke T."/>
            <person name="Goodwin L."/>
            <person name="Detter C."/>
            <person name="Yavitt J.B."/>
            <person name="Zinder S.H."/>
        </authorList>
    </citation>
    <scope>NUCLEOTIDE SEQUENCE [LARGE SCALE GENOMIC DNA]</scope>
    <source>
        <strain evidence="3">ATCC BAA-1556 / DSM 19958 / E1-9c</strain>
    </source>
</reference>
<dbReference type="HOGENOM" id="CLU_145298_0_0_2"/>
<dbReference type="OrthoDB" id="131202at2157"/>
<dbReference type="Proteomes" id="UP000002457">
    <property type="component" value="Chromosome"/>
</dbReference>
<dbReference type="eggNOG" id="arCOG01555">
    <property type="taxonomic scope" value="Archaea"/>
</dbReference>
<keyword evidence="2" id="KW-0830">Ubiquinone</keyword>